<reference evidence="6" key="3">
    <citation type="submission" date="2014-09" db="EMBL/GenBank/DDBJ databases">
        <authorList>
            <person name="Magalhaes I.L.F."/>
            <person name="Oliveira U."/>
            <person name="Santos F.R."/>
            <person name="Vidigal T.H.D.A."/>
            <person name="Brescovit A.D."/>
            <person name="Santos A.J."/>
        </authorList>
    </citation>
    <scope>NUCLEOTIDE SEQUENCE</scope>
</reference>
<evidence type="ECO:0000313" key="5">
    <source>
        <dbReference type="EMBL" id="JAG00941.1"/>
    </source>
</evidence>
<dbReference type="PANTHER" id="PTHR21393">
    <property type="entry name" value="MITOCHONDRIAL 28S RIBOSOMAL PROTEIN S27"/>
    <property type="match status" value="1"/>
</dbReference>
<reference evidence="5" key="1">
    <citation type="journal article" date="2014" name="PLoS ONE">
        <title>Transcriptome-Based Identification of ABC Transporters in the Western Tarnished Plant Bug Lygus hesperus.</title>
        <authorList>
            <person name="Hull J.J."/>
            <person name="Chaney K."/>
            <person name="Geib S.M."/>
            <person name="Fabrick J.A."/>
            <person name="Brent C.S."/>
            <person name="Walsh D."/>
            <person name="Lavine L.C."/>
        </authorList>
    </citation>
    <scope>NUCLEOTIDE SEQUENCE</scope>
</reference>
<feature type="region of interest" description="Disordered" evidence="3">
    <location>
        <begin position="419"/>
        <end position="448"/>
    </location>
</feature>
<dbReference type="EMBL" id="GBHO01042664">
    <property type="protein sequence ID" value="JAG00940.1"/>
    <property type="molecule type" value="Transcribed_RNA"/>
</dbReference>
<feature type="compositionally biased region" description="Basic residues" evidence="3">
    <location>
        <begin position="419"/>
        <end position="428"/>
    </location>
</feature>
<dbReference type="InterPro" id="IPR019266">
    <property type="entry name" value="Ribosomal_mS27"/>
</dbReference>
<evidence type="ECO:0000256" key="3">
    <source>
        <dbReference type="SAM" id="MobiDB-lite"/>
    </source>
</evidence>
<accession>A0A0A9W0J9</accession>
<organism evidence="5">
    <name type="scientific">Lygus hesperus</name>
    <name type="common">Western plant bug</name>
    <dbReference type="NCBI Taxonomy" id="30085"/>
    <lineage>
        <taxon>Eukaryota</taxon>
        <taxon>Metazoa</taxon>
        <taxon>Ecdysozoa</taxon>
        <taxon>Arthropoda</taxon>
        <taxon>Hexapoda</taxon>
        <taxon>Insecta</taxon>
        <taxon>Pterygota</taxon>
        <taxon>Neoptera</taxon>
        <taxon>Paraneoptera</taxon>
        <taxon>Hemiptera</taxon>
        <taxon>Heteroptera</taxon>
        <taxon>Panheteroptera</taxon>
        <taxon>Cimicomorpha</taxon>
        <taxon>Miridae</taxon>
        <taxon>Mirini</taxon>
        <taxon>Lygus</taxon>
    </lineage>
</organism>
<reference evidence="5" key="2">
    <citation type="submission" date="2014-07" db="EMBL/GenBank/DDBJ databases">
        <authorList>
            <person name="Hull J."/>
        </authorList>
    </citation>
    <scope>NUCLEOTIDE SEQUENCE</scope>
</reference>
<evidence type="ECO:0000256" key="1">
    <source>
        <dbReference type="ARBA" id="ARBA00004173"/>
    </source>
</evidence>
<evidence type="ECO:0000313" key="6">
    <source>
        <dbReference type="EMBL" id="JAG61399.1"/>
    </source>
</evidence>
<dbReference type="AlphaFoldDB" id="A0A0A9W0J9"/>
<dbReference type="Pfam" id="PF10037">
    <property type="entry name" value="MRP-S27"/>
    <property type="match status" value="1"/>
</dbReference>
<gene>
    <name evidence="5" type="primary">MRPS27_0</name>
    <name evidence="4" type="synonym">MRPS27_1</name>
    <name evidence="5" type="ORF">CM83_58533</name>
    <name evidence="4" type="ORF">CM83_58534</name>
</gene>
<dbReference type="EMBL" id="GBRD01004422">
    <property type="protein sequence ID" value="JAG61399.1"/>
    <property type="molecule type" value="Transcribed_RNA"/>
</dbReference>
<dbReference type="GO" id="GO:0005840">
    <property type="term" value="C:ribosome"/>
    <property type="evidence" value="ECO:0007669"/>
    <property type="project" value="UniProtKB-KW"/>
</dbReference>
<keyword evidence="5" id="KW-0689">Ribosomal protein</keyword>
<sequence length="448" mass="51527">MLSSLRVCRRGIAAAHNFGKSKFAHRNFMSESFRCNEAWNKRLSSPILQKVKVGDMFIEMDARLSDTGVATAADIDIFANAITDDEHLDELDDLLHRFRMGTGSANTLPSTHHAVVRAYLNAGETSELLRILNDRLNYGIFLDDYSNLLLMDHFVKKQDFASAAKIACMRMLQENFSHPLVNYVSLFACHKYLLSPTEWEAESQEPEADDGEEVKVRVKYLRNPYFDDHFDLKDPNALIGKTFHLMTLKMDDDLGKNYHALGLCLHKKWEAAENYVAAALKQGTKFYSSTIQLIDKFVGSLPEEEQKSLESLKIAITSARDSAVEKDLLAETTEKVKALVPSEEPKMIEEQCQAFVSWEDQRESVLKAELEELNRKQRLAEVEQMKQQLKKEEEEIFFFDNEDKMDIAIENKRVRYPKKWPGKKKRKREVGSEYVPPEITLQKPWSSQ</sequence>
<comment type="subcellular location">
    <subcellularLocation>
        <location evidence="1">Mitochondrion</location>
    </subcellularLocation>
</comment>
<protein>
    <submittedName>
        <fullName evidence="5">28S ribosomal protein S27, mitochondrial</fullName>
    </submittedName>
</protein>
<feature type="coiled-coil region" evidence="2">
    <location>
        <begin position="363"/>
        <end position="402"/>
    </location>
</feature>
<keyword evidence="5" id="KW-0687">Ribonucleoprotein</keyword>
<keyword evidence="2" id="KW-0175">Coiled coil</keyword>
<dbReference type="PANTHER" id="PTHR21393:SF0">
    <property type="entry name" value="SMALL RIBOSOMAL SUBUNIT PROTEIN MS27"/>
    <property type="match status" value="1"/>
</dbReference>
<evidence type="ECO:0000313" key="4">
    <source>
        <dbReference type="EMBL" id="JAG00940.1"/>
    </source>
</evidence>
<dbReference type="EMBL" id="GBHO01042663">
    <property type="protein sequence ID" value="JAG00941.1"/>
    <property type="molecule type" value="Transcribed_RNA"/>
</dbReference>
<dbReference type="GO" id="GO:0005739">
    <property type="term" value="C:mitochondrion"/>
    <property type="evidence" value="ECO:0007669"/>
    <property type="project" value="UniProtKB-SubCell"/>
</dbReference>
<dbReference type="InterPro" id="IPR034913">
    <property type="entry name" value="mS27/PTCD2"/>
</dbReference>
<name>A0A0A9W0J9_LYGHE</name>
<proteinExistence type="predicted"/>
<evidence type="ECO:0000256" key="2">
    <source>
        <dbReference type="SAM" id="Coils"/>
    </source>
</evidence>